<sequence length="125" mass="14926">MGCHHKHRHNSPNFLSNQAYLWTLLACQMVVFPHRANHFLHNPRLFLRSHWAFNLPFLLHHNQLISVLSRVLEWQSKLLALQHLLLCTLARYHGVLLLQNATRWVLLILSRISLPMHYLVWMKRS</sequence>
<protein>
    <submittedName>
        <fullName evidence="1">Uncharacterized protein</fullName>
    </submittedName>
</protein>
<reference evidence="1" key="1">
    <citation type="submission" date="2014-09" db="EMBL/GenBank/DDBJ databases">
        <authorList>
            <person name="Magalhaes I.L.F."/>
            <person name="Oliveira U."/>
            <person name="Santos F.R."/>
            <person name="Vidigal T.H.D.A."/>
            <person name="Brescovit A.D."/>
            <person name="Santos A.J."/>
        </authorList>
    </citation>
    <scope>NUCLEOTIDE SEQUENCE</scope>
    <source>
        <tissue evidence="1">Shoot tissue taken approximately 20 cm above the soil surface</tissue>
    </source>
</reference>
<dbReference type="PROSITE" id="PS51257">
    <property type="entry name" value="PROKAR_LIPOPROTEIN"/>
    <property type="match status" value="1"/>
</dbReference>
<reference evidence="1" key="2">
    <citation type="journal article" date="2015" name="Data Brief">
        <title>Shoot transcriptome of the giant reed, Arundo donax.</title>
        <authorList>
            <person name="Barrero R.A."/>
            <person name="Guerrero F.D."/>
            <person name="Moolhuijzen P."/>
            <person name="Goolsby J.A."/>
            <person name="Tidwell J."/>
            <person name="Bellgard S.E."/>
            <person name="Bellgard M.I."/>
        </authorList>
    </citation>
    <scope>NUCLEOTIDE SEQUENCE</scope>
    <source>
        <tissue evidence="1">Shoot tissue taken approximately 20 cm above the soil surface</tissue>
    </source>
</reference>
<dbReference type="AlphaFoldDB" id="A0A0A9E854"/>
<dbReference type="EMBL" id="GBRH01202682">
    <property type="protein sequence ID" value="JAD95213.1"/>
    <property type="molecule type" value="Transcribed_RNA"/>
</dbReference>
<evidence type="ECO:0000313" key="1">
    <source>
        <dbReference type="EMBL" id="JAD95213.1"/>
    </source>
</evidence>
<name>A0A0A9E854_ARUDO</name>
<proteinExistence type="predicted"/>
<organism evidence="1">
    <name type="scientific">Arundo donax</name>
    <name type="common">Giant reed</name>
    <name type="synonym">Donax arundinaceus</name>
    <dbReference type="NCBI Taxonomy" id="35708"/>
    <lineage>
        <taxon>Eukaryota</taxon>
        <taxon>Viridiplantae</taxon>
        <taxon>Streptophyta</taxon>
        <taxon>Embryophyta</taxon>
        <taxon>Tracheophyta</taxon>
        <taxon>Spermatophyta</taxon>
        <taxon>Magnoliopsida</taxon>
        <taxon>Liliopsida</taxon>
        <taxon>Poales</taxon>
        <taxon>Poaceae</taxon>
        <taxon>PACMAD clade</taxon>
        <taxon>Arundinoideae</taxon>
        <taxon>Arundineae</taxon>
        <taxon>Arundo</taxon>
    </lineage>
</organism>
<accession>A0A0A9E854</accession>